<keyword evidence="2" id="KW-0472">Membrane</keyword>
<gene>
    <name evidence="4" type="ORF">M408DRAFT_328544</name>
</gene>
<evidence type="ECO:0000313" key="5">
    <source>
        <dbReference type="Proteomes" id="UP000054097"/>
    </source>
</evidence>
<feature type="chain" id="PRO_5002158470" evidence="3">
    <location>
        <begin position="24"/>
        <end position="377"/>
    </location>
</feature>
<keyword evidence="2" id="KW-0812">Transmembrane</keyword>
<sequence>MRLSSATLLLGATSVLSALLASAAPVLIRISLAENDVKPARDTDDFFRYVRLGAAAAAGMDPPVGQSNNSGEDNDEMDLESLHAAWLMHSSSEGDNGNDKVNGKNQDGHIPMTPDMEFTPDSLDPTLHAIRLAAHANISTVCNMNLWQRMVGRINNFFVDLFGLPEESRRAQCPIQPVQVVQRPPPQSAPTSHAYTTRDRMIAPTATAQPGAESTPYHRNGSPIAGPNAGSPSATVGTSGGLRNRPWGGRRPRPATSFAQRVQRALYALSPWEGRAVAFVMGCGLGVILRMLFVFVVLGLRFLSSKTSAGCRDSQCAVALCGLPSEDDDEDEMDEDEKEKSVRVLLGDEEVEGVILFDAGSLKGASMEDLLVYSEKQ</sequence>
<dbReference type="HOGENOM" id="CLU_850249_0_0_1"/>
<dbReference type="EMBL" id="KN824287">
    <property type="protein sequence ID" value="KIM29678.1"/>
    <property type="molecule type" value="Genomic_DNA"/>
</dbReference>
<feature type="region of interest" description="Disordered" evidence="1">
    <location>
        <begin position="208"/>
        <end position="254"/>
    </location>
</feature>
<dbReference type="OrthoDB" id="3233375at2759"/>
<evidence type="ECO:0000256" key="1">
    <source>
        <dbReference type="SAM" id="MobiDB-lite"/>
    </source>
</evidence>
<organism evidence="4 5">
    <name type="scientific">Serendipita vermifera MAFF 305830</name>
    <dbReference type="NCBI Taxonomy" id="933852"/>
    <lineage>
        <taxon>Eukaryota</taxon>
        <taxon>Fungi</taxon>
        <taxon>Dikarya</taxon>
        <taxon>Basidiomycota</taxon>
        <taxon>Agaricomycotina</taxon>
        <taxon>Agaricomycetes</taxon>
        <taxon>Sebacinales</taxon>
        <taxon>Serendipitaceae</taxon>
        <taxon>Serendipita</taxon>
    </lineage>
</organism>
<evidence type="ECO:0000256" key="2">
    <source>
        <dbReference type="SAM" id="Phobius"/>
    </source>
</evidence>
<name>A0A0C2WU57_SERVB</name>
<proteinExistence type="predicted"/>
<accession>A0A0C2WU57</accession>
<evidence type="ECO:0000313" key="4">
    <source>
        <dbReference type="EMBL" id="KIM29678.1"/>
    </source>
</evidence>
<feature type="transmembrane region" description="Helical" evidence="2">
    <location>
        <begin position="276"/>
        <end position="300"/>
    </location>
</feature>
<dbReference type="Proteomes" id="UP000054097">
    <property type="component" value="Unassembled WGS sequence"/>
</dbReference>
<dbReference type="AlphaFoldDB" id="A0A0C2WU57"/>
<evidence type="ECO:0000256" key="3">
    <source>
        <dbReference type="SAM" id="SignalP"/>
    </source>
</evidence>
<reference evidence="5" key="2">
    <citation type="submission" date="2015-01" db="EMBL/GenBank/DDBJ databases">
        <title>Evolutionary Origins and Diversification of the Mycorrhizal Mutualists.</title>
        <authorList>
            <consortium name="DOE Joint Genome Institute"/>
            <consortium name="Mycorrhizal Genomics Consortium"/>
            <person name="Kohler A."/>
            <person name="Kuo A."/>
            <person name="Nagy L.G."/>
            <person name="Floudas D."/>
            <person name="Copeland A."/>
            <person name="Barry K.W."/>
            <person name="Cichocki N."/>
            <person name="Veneault-Fourrey C."/>
            <person name="LaButti K."/>
            <person name="Lindquist E.A."/>
            <person name="Lipzen A."/>
            <person name="Lundell T."/>
            <person name="Morin E."/>
            <person name="Murat C."/>
            <person name="Riley R."/>
            <person name="Ohm R."/>
            <person name="Sun H."/>
            <person name="Tunlid A."/>
            <person name="Henrissat B."/>
            <person name="Grigoriev I.V."/>
            <person name="Hibbett D.S."/>
            <person name="Martin F."/>
        </authorList>
    </citation>
    <scope>NUCLEOTIDE SEQUENCE [LARGE SCALE GENOMIC DNA]</scope>
    <source>
        <strain evidence="5">MAFF 305830</strain>
    </source>
</reference>
<keyword evidence="3" id="KW-0732">Signal</keyword>
<protein>
    <submittedName>
        <fullName evidence="4">Uncharacterized protein</fullName>
    </submittedName>
</protein>
<feature type="signal peptide" evidence="3">
    <location>
        <begin position="1"/>
        <end position="23"/>
    </location>
</feature>
<keyword evidence="2" id="KW-1133">Transmembrane helix</keyword>
<reference evidence="4 5" key="1">
    <citation type="submission" date="2014-04" db="EMBL/GenBank/DDBJ databases">
        <authorList>
            <consortium name="DOE Joint Genome Institute"/>
            <person name="Kuo A."/>
            <person name="Zuccaro A."/>
            <person name="Kohler A."/>
            <person name="Nagy L.G."/>
            <person name="Floudas D."/>
            <person name="Copeland A."/>
            <person name="Barry K.W."/>
            <person name="Cichocki N."/>
            <person name="Veneault-Fourrey C."/>
            <person name="LaButti K."/>
            <person name="Lindquist E.A."/>
            <person name="Lipzen A."/>
            <person name="Lundell T."/>
            <person name="Morin E."/>
            <person name="Murat C."/>
            <person name="Sun H."/>
            <person name="Tunlid A."/>
            <person name="Henrissat B."/>
            <person name="Grigoriev I.V."/>
            <person name="Hibbett D.S."/>
            <person name="Martin F."/>
            <person name="Nordberg H.P."/>
            <person name="Cantor M.N."/>
            <person name="Hua S.X."/>
        </authorList>
    </citation>
    <scope>NUCLEOTIDE SEQUENCE [LARGE SCALE GENOMIC DNA]</scope>
    <source>
        <strain evidence="4 5">MAFF 305830</strain>
    </source>
</reference>
<keyword evidence="5" id="KW-1185">Reference proteome</keyword>